<dbReference type="GO" id="GO:0016477">
    <property type="term" value="P:cell migration"/>
    <property type="evidence" value="ECO:0007669"/>
    <property type="project" value="TreeGrafter"/>
</dbReference>
<dbReference type="PANTHER" id="PTHR10829">
    <property type="entry name" value="CORTACTIN AND DREBRIN"/>
    <property type="match status" value="1"/>
</dbReference>
<reference evidence="4" key="3">
    <citation type="submission" date="2025-09" db="UniProtKB">
        <authorList>
            <consortium name="Ensembl"/>
        </authorList>
    </citation>
    <scope>IDENTIFICATION</scope>
</reference>
<dbReference type="PROSITE" id="PS51090">
    <property type="entry name" value="CORTACTIN"/>
    <property type="match status" value="2"/>
</dbReference>
<protein>
    <recommendedName>
        <fullName evidence="6">Cortactin</fullName>
    </recommendedName>
</protein>
<name>A0A4W6C6U1_LATCA</name>
<evidence type="ECO:0000256" key="3">
    <source>
        <dbReference type="SAM" id="MobiDB-lite"/>
    </source>
</evidence>
<dbReference type="GO" id="GO:0005884">
    <property type="term" value="C:actin filament"/>
    <property type="evidence" value="ECO:0007669"/>
    <property type="project" value="TreeGrafter"/>
</dbReference>
<dbReference type="GO" id="GO:0030864">
    <property type="term" value="C:cortical actin cytoskeleton"/>
    <property type="evidence" value="ECO:0007669"/>
    <property type="project" value="TreeGrafter"/>
</dbReference>
<evidence type="ECO:0000256" key="1">
    <source>
        <dbReference type="ARBA" id="ARBA00022553"/>
    </source>
</evidence>
<dbReference type="Proteomes" id="UP000314980">
    <property type="component" value="Unassembled WGS sequence"/>
</dbReference>
<dbReference type="GO" id="GO:0030833">
    <property type="term" value="P:regulation of actin filament polymerization"/>
    <property type="evidence" value="ECO:0007669"/>
    <property type="project" value="TreeGrafter"/>
</dbReference>
<evidence type="ECO:0000313" key="5">
    <source>
        <dbReference type="Proteomes" id="UP000314980"/>
    </source>
</evidence>
<keyword evidence="2" id="KW-0677">Repeat</keyword>
<organism evidence="4 5">
    <name type="scientific">Lates calcarifer</name>
    <name type="common">Barramundi</name>
    <name type="synonym">Holocentrus calcarifer</name>
    <dbReference type="NCBI Taxonomy" id="8187"/>
    <lineage>
        <taxon>Eukaryota</taxon>
        <taxon>Metazoa</taxon>
        <taxon>Chordata</taxon>
        <taxon>Craniata</taxon>
        <taxon>Vertebrata</taxon>
        <taxon>Euteleostomi</taxon>
        <taxon>Actinopterygii</taxon>
        <taxon>Neopterygii</taxon>
        <taxon>Teleostei</taxon>
        <taxon>Neoteleostei</taxon>
        <taxon>Acanthomorphata</taxon>
        <taxon>Carangaria</taxon>
        <taxon>Carangaria incertae sedis</taxon>
        <taxon>Centropomidae</taxon>
        <taxon>Lates</taxon>
    </lineage>
</organism>
<dbReference type="GeneTree" id="ENSGT00940000158997"/>
<keyword evidence="1" id="KW-0597">Phosphoprotein</keyword>
<evidence type="ECO:0000256" key="2">
    <source>
        <dbReference type="ARBA" id="ARBA00022737"/>
    </source>
</evidence>
<evidence type="ECO:0000313" key="4">
    <source>
        <dbReference type="Ensembl" id="ENSLCAP00010006745.1"/>
    </source>
</evidence>
<dbReference type="Ensembl" id="ENSLCAT00010006911.1">
    <property type="protein sequence ID" value="ENSLCAP00010006745.1"/>
    <property type="gene ID" value="ENSLCAG00010003319.1"/>
</dbReference>
<dbReference type="GO" id="GO:0005886">
    <property type="term" value="C:plasma membrane"/>
    <property type="evidence" value="ECO:0007669"/>
    <property type="project" value="TreeGrafter"/>
</dbReference>
<dbReference type="Pfam" id="PF02218">
    <property type="entry name" value="HS1_rep"/>
    <property type="match status" value="2"/>
</dbReference>
<proteinExistence type="predicted"/>
<dbReference type="GO" id="GO:0030427">
    <property type="term" value="C:site of polarized growth"/>
    <property type="evidence" value="ECO:0007669"/>
    <property type="project" value="TreeGrafter"/>
</dbReference>
<dbReference type="InParanoid" id="A0A4W6C6U1"/>
<dbReference type="GO" id="GO:0051015">
    <property type="term" value="F:actin filament binding"/>
    <property type="evidence" value="ECO:0007669"/>
    <property type="project" value="TreeGrafter"/>
</dbReference>
<keyword evidence="5" id="KW-1185">Reference proteome</keyword>
<feature type="region of interest" description="Disordered" evidence="3">
    <location>
        <begin position="1"/>
        <end position="28"/>
    </location>
</feature>
<dbReference type="PANTHER" id="PTHR10829:SF5">
    <property type="entry name" value="HEMATOPOIETIC LINEAGE CELL-SPECIFIC PROTEIN"/>
    <property type="match status" value="1"/>
</dbReference>
<accession>A0A4W6C6U1</accession>
<dbReference type="InterPro" id="IPR003134">
    <property type="entry name" value="Hs1_Cortactin"/>
</dbReference>
<evidence type="ECO:0008006" key="6">
    <source>
        <dbReference type="Google" id="ProtNLM"/>
    </source>
</evidence>
<sequence>SIQGAVGHDYVSQVEQHSSQKDAAQGFGGKFGIQKDRVDKSAMGFEYKGEVQQHTSQKDYSKGFGGKYGVEKEKVDKAALAALGYDYKA</sequence>
<dbReference type="STRING" id="8187.ENSLCAP00010006745"/>
<reference evidence="4" key="2">
    <citation type="submission" date="2025-08" db="UniProtKB">
        <authorList>
            <consortium name="Ensembl"/>
        </authorList>
    </citation>
    <scope>IDENTIFICATION</scope>
</reference>
<reference evidence="5" key="1">
    <citation type="submission" date="2015-09" db="EMBL/GenBank/DDBJ databases">
        <authorList>
            <person name="Sai Rama Sridatta P."/>
        </authorList>
    </citation>
    <scope>NUCLEOTIDE SEQUENCE [LARGE SCALE GENOMIC DNA]</scope>
</reference>
<dbReference type="AlphaFoldDB" id="A0A4W6C6U1"/>